<feature type="compositionally biased region" description="Low complexity" evidence="6">
    <location>
        <begin position="1"/>
        <end position="13"/>
    </location>
</feature>
<dbReference type="Pfam" id="PF08281">
    <property type="entry name" value="Sigma70_r4_2"/>
    <property type="match status" value="1"/>
</dbReference>
<dbReference type="InterPro" id="IPR013325">
    <property type="entry name" value="RNA_pol_sigma_r2"/>
</dbReference>
<dbReference type="NCBIfam" id="TIGR02937">
    <property type="entry name" value="sigma70-ECF"/>
    <property type="match status" value="1"/>
</dbReference>
<feature type="compositionally biased region" description="Polar residues" evidence="6">
    <location>
        <begin position="19"/>
        <end position="29"/>
    </location>
</feature>
<evidence type="ECO:0000256" key="6">
    <source>
        <dbReference type="SAM" id="MobiDB-lite"/>
    </source>
</evidence>
<dbReference type="RefSeq" id="WP_380049372.1">
    <property type="nucleotide sequence ID" value="NZ_JBHLTC010000023.1"/>
</dbReference>
<evidence type="ECO:0000259" key="8">
    <source>
        <dbReference type="Pfam" id="PF08281"/>
    </source>
</evidence>
<organism evidence="9 10">
    <name type="scientific">Kribbella deserti</name>
    <dbReference type="NCBI Taxonomy" id="1926257"/>
    <lineage>
        <taxon>Bacteria</taxon>
        <taxon>Bacillati</taxon>
        <taxon>Actinomycetota</taxon>
        <taxon>Actinomycetes</taxon>
        <taxon>Propionibacteriales</taxon>
        <taxon>Kribbellaceae</taxon>
        <taxon>Kribbella</taxon>
    </lineage>
</organism>
<comment type="similarity">
    <text evidence="1">Belongs to the sigma-70 factor family. ECF subfamily.</text>
</comment>
<evidence type="ECO:0000256" key="2">
    <source>
        <dbReference type="ARBA" id="ARBA00023015"/>
    </source>
</evidence>
<dbReference type="Proteomes" id="UP001589890">
    <property type="component" value="Unassembled WGS sequence"/>
</dbReference>
<dbReference type="EMBL" id="JBHLTC010000023">
    <property type="protein sequence ID" value="MFC0626181.1"/>
    <property type="molecule type" value="Genomic_DNA"/>
</dbReference>
<evidence type="ECO:0000313" key="10">
    <source>
        <dbReference type="Proteomes" id="UP001589890"/>
    </source>
</evidence>
<gene>
    <name evidence="9" type="ORF">ACFFGN_19035</name>
</gene>
<comment type="caution">
    <text evidence="9">The sequence shown here is derived from an EMBL/GenBank/DDBJ whole genome shotgun (WGS) entry which is preliminary data.</text>
</comment>
<reference evidence="9 10" key="1">
    <citation type="submission" date="2024-09" db="EMBL/GenBank/DDBJ databases">
        <authorList>
            <person name="Sun Q."/>
            <person name="Mori K."/>
        </authorList>
    </citation>
    <scope>NUCLEOTIDE SEQUENCE [LARGE SCALE GENOMIC DNA]</scope>
    <source>
        <strain evidence="9 10">CGMCC 1.15906</strain>
    </source>
</reference>
<evidence type="ECO:0000256" key="5">
    <source>
        <dbReference type="ARBA" id="ARBA00023163"/>
    </source>
</evidence>
<dbReference type="Gene3D" id="1.10.10.10">
    <property type="entry name" value="Winged helix-like DNA-binding domain superfamily/Winged helix DNA-binding domain"/>
    <property type="match status" value="1"/>
</dbReference>
<protein>
    <submittedName>
        <fullName evidence="9">RNA polymerase sigma factor</fullName>
    </submittedName>
</protein>
<keyword evidence="10" id="KW-1185">Reference proteome</keyword>
<dbReference type="InterPro" id="IPR013324">
    <property type="entry name" value="RNA_pol_sigma_r3/r4-like"/>
</dbReference>
<keyword evidence="4" id="KW-0238">DNA-binding</keyword>
<feature type="domain" description="RNA polymerase sigma factor 70 region 4 type 2" evidence="8">
    <location>
        <begin position="159"/>
        <end position="210"/>
    </location>
</feature>
<dbReference type="Pfam" id="PF04542">
    <property type="entry name" value="Sigma70_r2"/>
    <property type="match status" value="1"/>
</dbReference>
<dbReference type="InterPro" id="IPR036388">
    <property type="entry name" value="WH-like_DNA-bd_sf"/>
</dbReference>
<evidence type="ECO:0000256" key="3">
    <source>
        <dbReference type="ARBA" id="ARBA00023082"/>
    </source>
</evidence>
<dbReference type="InterPro" id="IPR014284">
    <property type="entry name" value="RNA_pol_sigma-70_dom"/>
</dbReference>
<evidence type="ECO:0000313" key="9">
    <source>
        <dbReference type="EMBL" id="MFC0626181.1"/>
    </source>
</evidence>
<evidence type="ECO:0000259" key="7">
    <source>
        <dbReference type="Pfam" id="PF04542"/>
    </source>
</evidence>
<evidence type="ECO:0000256" key="4">
    <source>
        <dbReference type="ARBA" id="ARBA00023125"/>
    </source>
</evidence>
<dbReference type="InterPro" id="IPR039425">
    <property type="entry name" value="RNA_pol_sigma-70-like"/>
</dbReference>
<dbReference type="InterPro" id="IPR013249">
    <property type="entry name" value="RNA_pol_sigma70_r4_t2"/>
</dbReference>
<dbReference type="SUPFAM" id="SSF88659">
    <property type="entry name" value="Sigma3 and sigma4 domains of RNA polymerase sigma factors"/>
    <property type="match status" value="1"/>
</dbReference>
<feature type="region of interest" description="Disordered" evidence="6">
    <location>
        <begin position="1"/>
        <end position="31"/>
    </location>
</feature>
<name>A0ABV6QQ97_9ACTN</name>
<proteinExistence type="inferred from homology"/>
<dbReference type="SUPFAM" id="SSF88946">
    <property type="entry name" value="Sigma2 domain of RNA polymerase sigma factors"/>
    <property type="match status" value="1"/>
</dbReference>
<keyword evidence="5" id="KW-0804">Transcription</keyword>
<accession>A0ABV6QQ97</accession>
<dbReference type="PANTHER" id="PTHR43133">
    <property type="entry name" value="RNA POLYMERASE ECF-TYPE SIGMA FACTO"/>
    <property type="match status" value="1"/>
</dbReference>
<feature type="domain" description="RNA polymerase sigma-70 region 2" evidence="7">
    <location>
        <begin position="60"/>
        <end position="127"/>
    </location>
</feature>
<dbReference type="CDD" id="cd06171">
    <property type="entry name" value="Sigma70_r4"/>
    <property type="match status" value="1"/>
</dbReference>
<dbReference type="Gene3D" id="1.10.1740.10">
    <property type="match status" value="1"/>
</dbReference>
<sequence>MAAADTTPSGTSPQPSPSAGNPPTGNSRVAASPVGGLVELDEATLVARARDRDPAAFEMLVRRYQRRIYALCLRMLNGASGEAEDVAQDVFLTAWRRLPEIQHDAAFGSWLYRTATNQCLSALRTRKPVVELDDVTTPVETGAQGDPARTVNNSQAMKALTLALAQLPPPQRACWLLREVHGRSYQEIAELEGTTATAVRGRIARARAELAEVMKPWR</sequence>
<keyword evidence="3" id="KW-0731">Sigma factor</keyword>
<evidence type="ECO:0000256" key="1">
    <source>
        <dbReference type="ARBA" id="ARBA00010641"/>
    </source>
</evidence>
<keyword evidence="2" id="KW-0805">Transcription regulation</keyword>
<dbReference type="PANTHER" id="PTHR43133:SF8">
    <property type="entry name" value="RNA POLYMERASE SIGMA FACTOR HI_1459-RELATED"/>
    <property type="match status" value="1"/>
</dbReference>
<dbReference type="InterPro" id="IPR007627">
    <property type="entry name" value="RNA_pol_sigma70_r2"/>
</dbReference>